<dbReference type="GO" id="GO:0034727">
    <property type="term" value="P:piecemeal microautophagy of the nucleus"/>
    <property type="evidence" value="ECO:0007669"/>
    <property type="project" value="TreeGrafter"/>
</dbReference>
<feature type="coiled-coil region" evidence="5">
    <location>
        <begin position="839"/>
        <end position="873"/>
    </location>
</feature>
<dbReference type="GO" id="GO:0019901">
    <property type="term" value="F:protein kinase binding"/>
    <property type="evidence" value="ECO:0007669"/>
    <property type="project" value="TreeGrafter"/>
</dbReference>
<dbReference type="GO" id="GO:0061709">
    <property type="term" value="P:reticulophagy"/>
    <property type="evidence" value="ECO:0007669"/>
    <property type="project" value="TreeGrafter"/>
</dbReference>
<dbReference type="EMBL" id="JACMSC010000091">
    <property type="protein sequence ID" value="KAG6467086.1"/>
    <property type="molecule type" value="Genomic_DNA"/>
</dbReference>
<dbReference type="GO" id="GO:0000045">
    <property type="term" value="P:autophagosome assembly"/>
    <property type="evidence" value="ECO:0007669"/>
    <property type="project" value="InterPro"/>
</dbReference>
<dbReference type="GO" id="GO:0060090">
    <property type="term" value="F:molecular adaptor activity"/>
    <property type="evidence" value="ECO:0007669"/>
    <property type="project" value="TreeGrafter"/>
</dbReference>
<dbReference type="Proteomes" id="UP000734854">
    <property type="component" value="Unassembled WGS sequence"/>
</dbReference>
<evidence type="ECO:0008006" key="11">
    <source>
        <dbReference type="Google" id="ProtNLM"/>
    </source>
</evidence>
<dbReference type="InterPro" id="IPR040040">
    <property type="entry name" value="ATG11"/>
</dbReference>
<accession>A0A8J5EN04</accession>
<keyword evidence="3" id="KW-0072">Autophagy</keyword>
<dbReference type="GO" id="GO:0034517">
    <property type="term" value="P:ribophagy"/>
    <property type="evidence" value="ECO:0007669"/>
    <property type="project" value="TreeGrafter"/>
</dbReference>
<keyword evidence="4 5" id="KW-0175">Coiled coil</keyword>
<dbReference type="PANTHER" id="PTHR13222:SF1">
    <property type="entry name" value="RB1-INDUCIBLE COILED-COIL PROTEIN 1"/>
    <property type="match status" value="1"/>
</dbReference>
<feature type="domain" description="Autophagy-related protein 11 C-terminal" evidence="8">
    <location>
        <begin position="1021"/>
        <end position="1151"/>
    </location>
</feature>
<evidence type="ECO:0000313" key="9">
    <source>
        <dbReference type="EMBL" id="KAG6467086.1"/>
    </source>
</evidence>
<keyword evidence="1" id="KW-0813">Transport</keyword>
<feature type="region of interest" description="Disordered" evidence="6">
    <location>
        <begin position="100"/>
        <end position="132"/>
    </location>
</feature>
<evidence type="ECO:0000256" key="1">
    <source>
        <dbReference type="ARBA" id="ARBA00022448"/>
    </source>
</evidence>
<dbReference type="GO" id="GO:0034045">
    <property type="term" value="C:phagophore assembly site membrane"/>
    <property type="evidence" value="ECO:0007669"/>
    <property type="project" value="TreeGrafter"/>
</dbReference>
<dbReference type="GO" id="GO:1990316">
    <property type="term" value="C:Atg1/ULK1 kinase complex"/>
    <property type="evidence" value="ECO:0007669"/>
    <property type="project" value="TreeGrafter"/>
</dbReference>
<evidence type="ECO:0000256" key="4">
    <source>
        <dbReference type="ARBA" id="ARBA00023054"/>
    </source>
</evidence>
<proteinExistence type="predicted"/>
<name>A0A8J5EN04_ZINOF</name>
<evidence type="ECO:0000256" key="2">
    <source>
        <dbReference type="ARBA" id="ARBA00022927"/>
    </source>
</evidence>
<dbReference type="PANTHER" id="PTHR13222">
    <property type="entry name" value="RB1-INDUCIBLE COILED-COIL"/>
    <property type="match status" value="1"/>
</dbReference>
<sequence length="1161" mass="130137">MSSGSMVTSTTTAEDVVLGKKLLVHVAENGHSLEFECDGSTPVEAIQRSIEVHCGVALAEQLLLCRNTSLDAQQTLSYYKLPQDDREVFLYNKARLHDDSPRPPLEAIEVPKPAVPPPPSPANDSHPLDNAPDPALKALVSYERQFRYHFQFGNALYGCSQAKLELCKRLLREQQVQGRALDTARGNLEHTFKKLHQRYTEFIRSFAQQHKSHSDLLANFERDVEKLRSLRLHPKLQSKNRKCLLDLVKEDDLRKCMDSCLGPHRQFENQVSQLKMSFMELKRRFENLISSISSASWAELENLIKNHQKILNDQKTIMQSLSKDVESAKKLVDDSNLPLSSSLRPHDAVSALGRIYDVHEKNHLPNMQNCDHLMSKLLDKCKLKKNDMNLLVHLSMQKVRSVQFGIKETINELHAYQEVMGHQDREFENVRTVNGVGQAYRACLAEIVRRKSSLKLYMGLGGQLAEKLATEREAEIRRRESFLKTWSKYIPNDLLATMGLFDSPSQCDVHITPFDGNLLEIDMVDVDRFAPVSLGGLISMSEKHAQEKYFSAACGSSDITKSEEISLQSGEKVHFLDGCESVDIAGTSRLEVENAQLKAELASAIAMICALNADTGYDSNEFTKDDDMLKNLKEKTVEALKLKDEFADHLQSMLNMKREQCLSYEKRIKELEQGLSDQYLHGQKLAGKNVSDSDMSSVKNDSSKFGVFGEGDAHIPFTSTMTMDEVSITSGLLDPKMDHVYGQASKAAEGGDENMSDLSGTLHLHSSNSTPNLMDASMLEQPRDEGKVDPLVNAVKMMTSQLTMTKDSSSIGAGNAKNILPCETSDKPLLESKNRDDLVIGLQDALVEKSKKCDELENKLKATMEEIGSLKKELEMNQSLLDESQMNCVHLENCLHEAREDARTNLCAADRRASEYNALRSKAVKMHSFFERFRSCVIAPGTVANFGDSLCSLAQSLGSSLSEDEDDVTREFQACIKVFADKVTFLSRHRAELSERCSRAEVVRGNLLRELEEKNEQLKSLYSKHQLEKQANKEKIAFGRFEVHELAAFVLNSAGHYEAINRNCPKHYLSEECVALFKEQHSVSPIYIIGQIVHIERQVVRPSVSPRSQRGDQLEASNNSETSSRRLLGPTAASNPYNLPIACEYAIVTIAMLPDTIHSAS</sequence>
<feature type="domain" description="Autophagy protein ATG17-like" evidence="7">
    <location>
        <begin position="160"/>
        <end position="489"/>
    </location>
</feature>
<keyword evidence="10" id="KW-1185">Reference proteome</keyword>
<dbReference type="GO" id="GO:0000422">
    <property type="term" value="P:autophagy of mitochondrion"/>
    <property type="evidence" value="ECO:0007669"/>
    <property type="project" value="TreeGrafter"/>
</dbReference>
<evidence type="ECO:0000259" key="8">
    <source>
        <dbReference type="Pfam" id="PF10377"/>
    </source>
</evidence>
<dbReference type="OrthoDB" id="447953at2759"/>
<dbReference type="GO" id="GO:0015031">
    <property type="term" value="P:protein transport"/>
    <property type="evidence" value="ECO:0007669"/>
    <property type="project" value="UniProtKB-KW"/>
</dbReference>
<dbReference type="Pfam" id="PF10377">
    <property type="entry name" value="ATG11"/>
    <property type="match status" value="1"/>
</dbReference>
<dbReference type="Pfam" id="PF04108">
    <property type="entry name" value="ATG17_like"/>
    <property type="match status" value="1"/>
</dbReference>
<feature type="compositionally biased region" description="Polar residues" evidence="6">
    <location>
        <begin position="756"/>
        <end position="772"/>
    </location>
</feature>
<dbReference type="InterPro" id="IPR045326">
    <property type="entry name" value="ATG17-like_dom"/>
</dbReference>
<evidence type="ECO:0000313" key="10">
    <source>
        <dbReference type="Proteomes" id="UP000734854"/>
    </source>
</evidence>
<feature type="region of interest" description="Disordered" evidence="6">
    <location>
        <begin position="1103"/>
        <end position="1129"/>
    </location>
</feature>
<evidence type="ECO:0000256" key="6">
    <source>
        <dbReference type="SAM" id="MobiDB-lite"/>
    </source>
</evidence>
<keyword evidence="2" id="KW-0653">Protein transport</keyword>
<gene>
    <name evidence="9" type="ORF">ZIOFF_075094</name>
</gene>
<organism evidence="9 10">
    <name type="scientific">Zingiber officinale</name>
    <name type="common">Ginger</name>
    <name type="synonym">Amomum zingiber</name>
    <dbReference type="NCBI Taxonomy" id="94328"/>
    <lineage>
        <taxon>Eukaryota</taxon>
        <taxon>Viridiplantae</taxon>
        <taxon>Streptophyta</taxon>
        <taxon>Embryophyta</taxon>
        <taxon>Tracheophyta</taxon>
        <taxon>Spermatophyta</taxon>
        <taxon>Magnoliopsida</taxon>
        <taxon>Liliopsida</taxon>
        <taxon>Zingiberales</taxon>
        <taxon>Zingiberaceae</taxon>
        <taxon>Zingiber</taxon>
    </lineage>
</organism>
<dbReference type="AlphaFoldDB" id="A0A8J5EN04"/>
<dbReference type="InterPro" id="IPR019460">
    <property type="entry name" value="Atg11_C"/>
</dbReference>
<comment type="caution">
    <text evidence="9">The sequence shown here is derived from an EMBL/GenBank/DDBJ whole genome shotgun (WGS) entry which is preliminary data.</text>
</comment>
<evidence type="ECO:0000256" key="5">
    <source>
        <dbReference type="SAM" id="Coils"/>
    </source>
</evidence>
<protein>
    <recommendedName>
        <fullName evidence="11">Autophagy-related protein 11</fullName>
    </recommendedName>
</protein>
<feature type="region of interest" description="Disordered" evidence="6">
    <location>
        <begin position="745"/>
        <end position="774"/>
    </location>
</feature>
<evidence type="ECO:0000256" key="3">
    <source>
        <dbReference type="ARBA" id="ARBA00023006"/>
    </source>
</evidence>
<evidence type="ECO:0000259" key="7">
    <source>
        <dbReference type="Pfam" id="PF04108"/>
    </source>
</evidence>
<reference evidence="9 10" key="1">
    <citation type="submission" date="2020-08" db="EMBL/GenBank/DDBJ databases">
        <title>Plant Genome Project.</title>
        <authorList>
            <person name="Zhang R.-G."/>
        </authorList>
    </citation>
    <scope>NUCLEOTIDE SEQUENCE [LARGE SCALE GENOMIC DNA]</scope>
    <source>
        <tissue evidence="9">Rhizome</tissue>
    </source>
</reference>